<sequence length="338" mass="39841">MYILLSSLLILALLIFFLINKKIFVGIWAISVFKSPSIISKRPLSKKMVPVLQASDVTDVYAEFVADPFITYHNSVFYMFFEILEKSSGKGIIGLATSKDGESWKYDRMVLKENYHLSYPYVFKMKDDYYMIPETCEINKVLLYKAKKFPYEWERASELIQGNYVDSSIFYYKNKWWMFAGKSGKLHLFFSNHLDKDWNEHPKSPLIENNYNITRPGGRVLVNKNIIYRYTQDGQPNYGSAIRVFKITHLSESDYKEEELSLVLQGSKNNFDWKKDGMHTIDQYKIADNSWLVAVDGHKLVIKNYFLWKMDRILAKSLSLIKRRLNRHYIEKKKLKQA</sequence>
<organism evidence="4 5">
    <name type="scientific">Lederbergia citri</name>
    <dbReference type="NCBI Taxonomy" id="2833580"/>
    <lineage>
        <taxon>Bacteria</taxon>
        <taxon>Bacillati</taxon>
        <taxon>Bacillota</taxon>
        <taxon>Bacilli</taxon>
        <taxon>Bacillales</taxon>
        <taxon>Bacillaceae</taxon>
        <taxon>Lederbergia</taxon>
    </lineage>
</organism>
<evidence type="ECO:0000313" key="5">
    <source>
        <dbReference type="Proteomes" id="UP000681414"/>
    </source>
</evidence>
<evidence type="ECO:0000259" key="3">
    <source>
        <dbReference type="Pfam" id="PF24793"/>
    </source>
</evidence>
<dbReference type="Pfam" id="PF24793">
    <property type="entry name" value="GINT1_N"/>
    <property type="match status" value="1"/>
</dbReference>
<dbReference type="EMBL" id="JAGYPG010000004">
    <property type="protein sequence ID" value="MBS4197583.1"/>
    <property type="molecule type" value="Genomic_DNA"/>
</dbReference>
<dbReference type="SUPFAM" id="SSF75005">
    <property type="entry name" value="Arabinanase/levansucrase/invertase"/>
    <property type="match status" value="1"/>
</dbReference>
<keyword evidence="2" id="KW-0119">Carbohydrate metabolism</keyword>
<name>A0A942YHS4_9BACI</name>
<protein>
    <recommendedName>
        <fullName evidence="3">Glucosamine inositolphosphorylceramide transferase 1 N-terminal domain-containing protein</fullName>
    </recommendedName>
</protein>
<dbReference type="Gene3D" id="2.115.10.20">
    <property type="entry name" value="Glycosyl hydrolase domain, family 43"/>
    <property type="match status" value="1"/>
</dbReference>
<gene>
    <name evidence="4" type="ORF">KHA97_21285</name>
</gene>
<keyword evidence="5" id="KW-1185">Reference proteome</keyword>
<accession>A0A942YHS4</accession>
<keyword evidence="1" id="KW-0858">Xylan degradation</keyword>
<dbReference type="InterPro" id="IPR023296">
    <property type="entry name" value="Glyco_hydro_beta-prop_sf"/>
</dbReference>
<evidence type="ECO:0000256" key="2">
    <source>
        <dbReference type="ARBA" id="ARBA00023277"/>
    </source>
</evidence>
<evidence type="ECO:0000313" key="4">
    <source>
        <dbReference type="EMBL" id="MBS4197583.1"/>
    </source>
</evidence>
<dbReference type="AlphaFoldDB" id="A0A942YHS4"/>
<keyword evidence="1" id="KW-0624">Polysaccharide degradation</keyword>
<comment type="caution">
    <text evidence="4">The sequence shown here is derived from an EMBL/GenBank/DDBJ whole genome shotgun (WGS) entry which is preliminary data.</text>
</comment>
<evidence type="ECO:0000256" key="1">
    <source>
        <dbReference type="ARBA" id="ARBA00022651"/>
    </source>
</evidence>
<feature type="domain" description="Glucosamine inositolphosphorylceramide transferase 1 N-terminal" evidence="3">
    <location>
        <begin position="50"/>
        <end position="297"/>
    </location>
</feature>
<dbReference type="InterPro" id="IPR052176">
    <property type="entry name" value="Glycosyl_Hydrlase_43_Enz"/>
</dbReference>
<dbReference type="PANTHER" id="PTHR43772:SF2">
    <property type="entry name" value="PUTATIVE (AFU_ORTHOLOGUE AFUA_2G04480)-RELATED"/>
    <property type="match status" value="1"/>
</dbReference>
<dbReference type="GO" id="GO:0045493">
    <property type="term" value="P:xylan catabolic process"/>
    <property type="evidence" value="ECO:0007669"/>
    <property type="project" value="UniProtKB-KW"/>
</dbReference>
<dbReference type="PANTHER" id="PTHR43772">
    <property type="entry name" value="ENDO-1,4-BETA-XYLANASE"/>
    <property type="match status" value="1"/>
</dbReference>
<proteinExistence type="predicted"/>
<dbReference type="Proteomes" id="UP000681414">
    <property type="component" value="Unassembled WGS sequence"/>
</dbReference>
<reference evidence="4 5" key="1">
    <citation type="submission" date="2021-05" db="EMBL/GenBank/DDBJ databases">
        <title>Novel Bacillus species.</title>
        <authorList>
            <person name="Liu G."/>
        </authorList>
    </citation>
    <scope>NUCLEOTIDE SEQUENCE [LARGE SCALE GENOMIC DNA]</scope>
    <source>
        <strain evidence="5">FJAT-49780</strain>
    </source>
</reference>
<dbReference type="RefSeq" id="WP_213126801.1">
    <property type="nucleotide sequence ID" value="NZ_JAGYPG010000004.1"/>
</dbReference>
<dbReference type="InterPro" id="IPR056442">
    <property type="entry name" value="GINT1_N"/>
</dbReference>